<organism evidence="3 4">
    <name type="scientific">Cutibacterium avidum</name>
    <dbReference type="NCBI Taxonomy" id="33010"/>
    <lineage>
        <taxon>Bacteria</taxon>
        <taxon>Bacillati</taxon>
        <taxon>Actinomycetota</taxon>
        <taxon>Actinomycetes</taxon>
        <taxon>Propionibacteriales</taxon>
        <taxon>Propionibacteriaceae</taxon>
        <taxon>Cutibacterium</taxon>
    </lineage>
</organism>
<feature type="transmembrane region" description="Helical" evidence="2">
    <location>
        <begin position="323"/>
        <end position="344"/>
    </location>
</feature>
<keyword evidence="2" id="KW-0812">Transmembrane</keyword>
<feature type="compositionally biased region" description="Basic and acidic residues" evidence="1">
    <location>
        <begin position="10"/>
        <end position="19"/>
    </location>
</feature>
<reference evidence="3" key="1">
    <citation type="submission" date="2024-02" db="EMBL/GenBank/DDBJ databases">
        <title>Bacterial skin colonization with Propionibacterium avidum as a risk factor for Periprosthetic Joint Infections - a single-center prospective study.</title>
        <authorList>
            <person name="Achermann Y."/>
        </authorList>
    </citation>
    <scope>NUCLEOTIDE SEQUENCE</scope>
    <source>
        <strain evidence="3">PAVI-2017310195</strain>
    </source>
</reference>
<feature type="compositionally biased region" description="Polar residues" evidence="1">
    <location>
        <begin position="130"/>
        <end position="156"/>
    </location>
</feature>
<feature type="compositionally biased region" description="Polar residues" evidence="1">
    <location>
        <begin position="236"/>
        <end position="254"/>
    </location>
</feature>
<feature type="compositionally biased region" description="Low complexity" evidence="1">
    <location>
        <begin position="353"/>
        <end position="398"/>
    </location>
</feature>
<comment type="caution">
    <text evidence="3">The sequence shown here is derived from an EMBL/GenBank/DDBJ whole genome shotgun (WGS) entry which is preliminary data.</text>
</comment>
<feature type="region of interest" description="Disordered" evidence="1">
    <location>
        <begin position="353"/>
        <end position="411"/>
    </location>
</feature>
<evidence type="ECO:0000313" key="4">
    <source>
        <dbReference type="Proteomes" id="UP001309299"/>
    </source>
</evidence>
<name>A0AB35XJI7_9ACTN</name>
<keyword evidence="2" id="KW-0472">Membrane</keyword>
<dbReference type="EMBL" id="JBAKUA010000014">
    <property type="protein sequence ID" value="MEH1547237.1"/>
    <property type="molecule type" value="Genomic_DNA"/>
</dbReference>
<sequence>MADDGFGKGNHPDDAHSDDNGTGLIPEQSDSGSAEGQGHEPTQELPENNDATQQIPAEPDGSQTPYADQQYPQQGDFPNGQYPQDWNQYPQGGNAPEWSPQTGQYDGWNAQYPQQGWEQQPGQQGWVGDPSQQGWDPNQYPQQGWDPNQYPQQGWDPNQYPQQGWDQQPGQQGWVGDLSQQGWDPNQYPQQDWEQQPSQESWEGQPAQQAWTADQYSQQGWQESQNQPGWDEQQDSDAIQNPQGWDPNQDQQGWAGTEPTGNWDGTYPQEQQQLGDGKQAAEYLPDRSAGLAGATAADRPDVNESIGGIPFSDGPQPKRKSQYWIVAVAAILVVALGVGLFYFLKPKNDDATKAVPAPASKPAASASHTPTPEVTVTSTSTATASSAATASSTASTPAAPKPSVPNNASVTPTPDLVRQLFNAPDAQVQWVSLAADGQNAAVAYAPNFNINGKSAGPNGGHLVMRKNGGHWEPLPQGGVIADDNDCDAMLKVLGDKAAVAASQVMSSKQCDAAIVYDMAKKGSIRLGDMAGVGPLNLDKSTAELAGTIHVIPDGISGVCTRNTPVYARYNGFLGGVWTSGDDVQAYLFVGGTNASSNGARIGITEAQLRSDYSKLKLTDVTSDFHGMGYEKALAFSSDGKEVDYLFNGGRVVAYMIRNSSFIPTTC</sequence>
<protein>
    <submittedName>
        <fullName evidence="3">Uncharacterized protein</fullName>
    </submittedName>
</protein>
<evidence type="ECO:0000256" key="2">
    <source>
        <dbReference type="SAM" id="Phobius"/>
    </source>
</evidence>
<feature type="compositionally biased region" description="Polar residues" evidence="1">
    <location>
        <begin position="45"/>
        <end position="73"/>
    </location>
</feature>
<feature type="region of interest" description="Disordered" evidence="1">
    <location>
        <begin position="1"/>
        <end position="317"/>
    </location>
</feature>
<feature type="compositionally biased region" description="Polar residues" evidence="1">
    <location>
        <begin position="178"/>
        <end position="228"/>
    </location>
</feature>
<evidence type="ECO:0000256" key="1">
    <source>
        <dbReference type="SAM" id="MobiDB-lite"/>
    </source>
</evidence>
<feature type="compositionally biased region" description="Polar residues" evidence="1">
    <location>
        <begin position="81"/>
        <end position="91"/>
    </location>
</feature>
<dbReference type="AlphaFoldDB" id="A0AB35XJI7"/>
<keyword evidence="2" id="KW-1133">Transmembrane helix</keyword>
<evidence type="ECO:0000313" key="3">
    <source>
        <dbReference type="EMBL" id="MEH1547237.1"/>
    </source>
</evidence>
<feature type="compositionally biased region" description="Low complexity" evidence="1">
    <location>
        <begin position="111"/>
        <end position="128"/>
    </location>
</feature>
<feature type="compositionally biased region" description="Low complexity" evidence="1">
    <location>
        <begin position="159"/>
        <end position="177"/>
    </location>
</feature>
<dbReference type="Proteomes" id="UP001309299">
    <property type="component" value="Unassembled WGS sequence"/>
</dbReference>
<proteinExistence type="predicted"/>
<accession>A0AB35XJI7</accession>
<dbReference type="RefSeq" id="WP_063280075.1">
    <property type="nucleotide sequence ID" value="NZ_JBAKUA010000014.1"/>
</dbReference>
<gene>
    <name evidence="3" type="ORF">V7F78_09505</name>
</gene>